<evidence type="ECO:0000313" key="2">
    <source>
        <dbReference type="EMBL" id="NKY22036.1"/>
    </source>
</evidence>
<accession>A0A7X6KTJ7</accession>
<feature type="domain" description="VOC" evidence="1">
    <location>
        <begin position="5"/>
        <end position="116"/>
    </location>
</feature>
<reference evidence="2 3" key="1">
    <citation type="submission" date="2020-04" db="EMBL/GenBank/DDBJ databases">
        <title>MicrobeNet Type strains.</title>
        <authorList>
            <person name="Nicholson A.C."/>
        </authorList>
    </citation>
    <scope>NUCLEOTIDE SEQUENCE [LARGE SCALE GENOMIC DNA]</scope>
    <source>
        <strain evidence="2 3">ATCC BAA-788</strain>
    </source>
</reference>
<dbReference type="InterPro" id="IPR004360">
    <property type="entry name" value="Glyas_Fos-R_dOase_dom"/>
</dbReference>
<dbReference type="Proteomes" id="UP000581206">
    <property type="component" value="Unassembled WGS sequence"/>
</dbReference>
<gene>
    <name evidence="2" type="ORF">HGA03_05080</name>
</gene>
<dbReference type="SUPFAM" id="SSF54593">
    <property type="entry name" value="Glyoxalase/Bleomycin resistance protein/Dihydroxybiphenyl dioxygenase"/>
    <property type="match status" value="1"/>
</dbReference>
<evidence type="ECO:0000259" key="1">
    <source>
        <dbReference type="PROSITE" id="PS51819"/>
    </source>
</evidence>
<dbReference type="Pfam" id="PF00903">
    <property type="entry name" value="Glyoxalase"/>
    <property type="match status" value="1"/>
</dbReference>
<organism evidence="2 3">
    <name type="scientific">Cellulomonas denverensis</name>
    <dbReference type="NCBI Taxonomy" id="264297"/>
    <lineage>
        <taxon>Bacteria</taxon>
        <taxon>Bacillati</taxon>
        <taxon>Actinomycetota</taxon>
        <taxon>Actinomycetes</taxon>
        <taxon>Micrococcales</taxon>
        <taxon>Cellulomonadaceae</taxon>
        <taxon>Cellulomonas</taxon>
    </lineage>
</organism>
<proteinExistence type="predicted"/>
<protein>
    <submittedName>
        <fullName evidence="2">VOC family protein</fullName>
    </submittedName>
</protein>
<sequence>MDVLGIDNVFLEVGDLDRAVEFYRDTVGLPVHRRFDAMGTVLFRIGSETPGLGVGVVESPRPGGHKLWFEVPDARAAAEHLAAAGVELSAPPHQIGTGWVVEIADPWGNLLGFTDYLDAPALARG</sequence>
<dbReference type="InterPro" id="IPR037523">
    <property type="entry name" value="VOC_core"/>
</dbReference>
<name>A0A7X6KTJ7_9CELL</name>
<comment type="caution">
    <text evidence="2">The sequence shown here is derived from an EMBL/GenBank/DDBJ whole genome shotgun (WGS) entry which is preliminary data.</text>
</comment>
<dbReference type="CDD" id="cd06587">
    <property type="entry name" value="VOC"/>
    <property type="match status" value="1"/>
</dbReference>
<evidence type="ECO:0000313" key="3">
    <source>
        <dbReference type="Proteomes" id="UP000581206"/>
    </source>
</evidence>
<dbReference type="EMBL" id="JAAXOX010000002">
    <property type="protein sequence ID" value="NKY22036.1"/>
    <property type="molecule type" value="Genomic_DNA"/>
</dbReference>
<dbReference type="InterPro" id="IPR029068">
    <property type="entry name" value="Glyas_Bleomycin-R_OHBP_Dase"/>
</dbReference>
<keyword evidence="3" id="KW-1185">Reference proteome</keyword>
<dbReference type="RefSeq" id="WP_168629153.1">
    <property type="nucleotide sequence ID" value="NZ_BONL01000034.1"/>
</dbReference>
<dbReference type="PROSITE" id="PS51819">
    <property type="entry name" value="VOC"/>
    <property type="match status" value="1"/>
</dbReference>
<dbReference type="AlphaFoldDB" id="A0A7X6KTJ7"/>
<dbReference type="Gene3D" id="3.10.180.10">
    <property type="entry name" value="2,3-Dihydroxybiphenyl 1,2-Dioxygenase, domain 1"/>
    <property type="match status" value="1"/>
</dbReference>